<organism evidence="1">
    <name type="scientific">marine metagenome</name>
    <dbReference type="NCBI Taxonomy" id="408172"/>
    <lineage>
        <taxon>unclassified sequences</taxon>
        <taxon>metagenomes</taxon>
        <taxon>ecological metagenomes</taxon>
    </lineage>
</organism>
<feature type="non-terminal residue" evidence="1">
    <location>
        <position position="1"/>
    </location>
</feature>
<sequence length="39" mass="4263">VGQKRLSGQGCLDYQRARFFDPGLLKITYGAAPSNYVTA</sequence>
<evidence type="ECO:0000313" key="1">
    <source>
        <dbReference type="EMBL" id="SVC75812.1"/>
    </source>
</evidence>
<proteinExistence type="predicted"/>
<name>A0A382PUT6_9ZZZZ</name>
<reference evidence="1" key="1">
    <citation type="submission" date="2018-05" db="EMBL/GenBank/DDBJ databases">
        <authorList>
            <person name="Lanie J.A."/>
            <person name="Ng W.-L."/>
            <person name="Kazmierczak K.M."/>
            <person name="Andrzejewski T.M."/>
            <person name="Davidsen T.M."/>
            <person name="Wayne K.J."/>
            <person name="Tettelin H."/>
            <person name="Glass J.I."/>
            <person name="Rusch D."/>
            <person name="Podicherti R."/>
            <person name="Tsui H.-C.T."/>
            <person name="Winkler M.E."/>
        </authorList>
    </citation>
    <scope>NUCLEOTIDE SEQUENCE</scope>
</reference>
<protein>
    <submittedName>
        <fullName evidence="1">Uncharacterized protein</fullName>
    </submittedName>
</protein>
<gene>
    <name evidence="1" type="ORF">METZ01_LOCUS328666</name>
</gene>
<feature type="non-terminal residue" evidence="1">
    <location>
        <position position="39"/>
    </location>
</feature>
<dbReference type="EMBL" id="UINC01109175">
    <property type="protein sequence ID" value="SVC75812.1"/>
    <property type="molecule type" value="Genomic_DNA"/>
</dbReference>
<accession>A0A382PUT6</accession>
<dbReference type="AlphaFoldDB" id="A0A382PUT6"/>